<keyword evidence="3" id="KW-1185">Reference proteome</keyword>
<evidence type="ECO:0000313" key="2">
    <source>
        <dbReference type="EMBL" id="CDJ39202.1"/>
    </source>
</evidence>
<dbReference type="VEuPathDB" id="ToxoDB:ETH_00021380"/>
<name>U6KM59_EIMTE</name>
<feature type="region of interest" description="Disordered" evidence="1">
    <location>
        <begin position="53"/>
        <end position="80"/>
    </location>
</feature>
<evidence type="ECO:0000313" key="3">
    <source>
        <dbReference type="Proteomes" id="UP000030747"/>
    </source>
</evidence>
<gene>
    <name evidence="2" type="ORF">ETH_00021380</name>
</gene>
<feature type="region of interest" description="Disordered" evidence="1">
    <location>
        <begin position="1"/>
        <end position="23"/>
    </location>
</feature>
<dbReference type="VEuPathDB" id="ToxoDB:ETH2_1262400"/>
<reference evidence="2" key="1">
    <citation type="submission" date="2013-10" db="EMBL/GenBank/DDBJ databases">
        <title>Genomic analysis of the causative agents of coccidiosis in chickens.</title>
        <authorList>
            <person name="Reid A.J."/>
            <person name="Blake D."/>
            <person name="Billington K."/>
            <person name="Browne H."/>
            <person name="Dunn M."/>
            <person name="Hung S."/>
            <person name="Kawahara F."/>
            <person name="Miranda-Saavedra D."/>
            <person name="Mourier T."/>
            <person name="Nagra H."/>
            <person name="Otto T.D."/>
            <person name="Rawlings N."/>
            <person name="Sanchez A."/>
            <person name="Sanders M."/>
            <person name="Subramaniam C."/>
            <person name="Tay Y."/>
            <person name="Dear P."/>
            <person name="Doerig C."/>
            <person name="Gruber A."/>
            <person name="Parkinson J."/>
            <person name="Shirley M."/>
            <person name="Wan K.L."/>
            <person name="Berriman M."/>
            <person name="Tomley F."/>
            <person name="Pain A."/>
        </authorList>
    </citation>
    <scope>NUCLEOTIDE SEQUENCE [LARGE SCALE GENOMIC DNA]</scope>
    <source>
        <strain evidence="2">Houghton</strain>
    </source>
</reference>
<dbReference type="EMBL" id="HG674237">
    <property type="protein sequence ID" value="CDJ39202.1"/>
    <property type="molecule type" value="Genomic_DNA"/>
</dbReference>
<dbReference type="AlphaFoldDB" id="U6KM59"/>
<dbReference type="OMA" id="FIDGECK"/>
<sequence length="126" mass="12822">MFTGTPKGPSDSRRPPAESRLAFPSEVQGLPVVATAVFLDGKCRQMVTEGTVPVCSGASTSGQEPSGKPGAPGKESSDDLKLISRSLEAAEKATMQFLAAAAKGSAAGKDEEADTVGNDPLGLDDD</sequence>
<organism evidence="2 3">
    <name type="scientific">Eimeria tenella</name>
    <name type="common">Coccidian parasite</name>
    <dbReference type="NCBI Taxonomy" id="5802"/>
    <lineage>
        <taxon>Eukaryota</taxon>
        <taxon>Sar</taxon>
        <taxon>Alveolata</taxon>
        <taxon>Apicomplexa</taxon>
        <taxon>Conoidasida</taxon>
        <taxon>Coccidia</taxon>
        <taxon>Eucoccidiorida</taxon>
        <taxon>Eimeriorina</taxon>
        <taxon>Eimeriidae</taxon>
        <taxon>Eimeria</taxon>
    </lineage>
</organism>
<protein>
    <submittedName>
        <fullName evidence="2">Uncharacterized protein</fullName>
    </submittedName>
</protein>
<evidence type="ECO:0000256" key="1">
    <source>
        <dbReference type="SAM" id="MobiDB-lite"/>
    </source>
</evidence>
<dbReference type="RefSeq" id="XP_013229957.1">
    <property type="nucleotide sequence ID" value="XM_013374503.1"/>
</dbReference>
<accession>U6KM59</accession>
<dbReference type="Proteomes" id="UP000030747">
    <property type="component" value="Unassembled WGS sequence"/>
</dbReference>
<dbReference type="GeneID" id="25253391"/>
<proteinExistence type="predicted"/>
<dbReference type="OrthoDB" id="346281at2759"/>
<feature type="region of interest" description="Disordered" evidence="1">
    <location>
        <begin position="101"/>
        <end position="126"/>
    </location>
</feature>
<reference evidence="2" key="2">
    <citation type="submission" date="2013-10" db="EMBL/GenBank/DDBJ databases">
        <authorList>
            <person name="Aslett M."/>
        </authorList>
    </citation>
    <scope>NUCLEOTIDE SEQUENCE [LARGE SCALE GENOMIC DNA]</scope>
    <source>
        <strain evidence="2">Houghton</strain>
    </source>
</reference>